<dbReference type="Proteomes" id="UP000611554">
    <property type="component" value="Unassembled WGS sequence"/>
</dbReference>
<evidence type="ECO:0000313" key="2">
    <source>
        <dbReference type="EMBL" id="GGQ03383.1"/>
    </source>
</evidence>
<reference evidence="3" key="1">
    <citation type="journal article" date="2019" name="Int. J. Syst. Evol. Microbiol.">
        <title>The Global Catalogue of Microorganisms (GCM) 10K type strain sequencing project: providing services to taxonomists for standard genome sequencing and annotation.</title>
        <authorList>
            <consortium name="The Broad Institute Genomics Platform"/>
            <consortium name="The Broad Institute Genome Sequencing Center for Infectious Disease"/>
            <person name="Wu L."/>
            <person name="Ma J."/>
        </authorList>
    </citation>
    <scope>NUCLEOTIDE SEQUENCE [LARGE SCALE GENOMIC DNA]</scope>
    <source>
        <strain evidence="3">JCM 3115</strain>
    </source>
</reference>
<protein>
    <submittedName>
        <fullName evidence="2">Uncharacterized protein</fullName>
    </submittedName>
</protein>
<feature type="transmembrane region" description="Helical" evidence="1">
    <location>
        <begin position="139"/>
        <end position="165"/>
    </location>
</feature>
<keyword evidence="1" id="KW-0812">Transmembrane</keyword>
<name>A0ABQ2QXQ9_9ACTN</name>
<comment type="caution">
    <text evidence="2">The sequence shown here is derived from an EMBL/GenBank/DDBJ whole genome shotgun (WGS) entry which is preliminary data.</text>
</comment>
<feature type="transmembrane region" description="Helical" evidence="1">
    <location>
        <begin position="228"/>
        <end position="246"/>
    </location>
</feature>
<proteinExistence type="predicted"/>
<keyword evidence="1" id="KW-0472">Membrane</keyword>
<feature type="transmembrane region" description="Helical" evidence="1">
    <location>
        <begin position="185"/>
        <end position="207"/>
    </location>
</feature>
<organism evidence="2 3">
    <name type="scientific">Streptosporangium pseudovulgare</name>
    <dbReference type="NCBI Taxonomy" id="35765"/>
    <lineage>
        <taxon>Bacteria</taxon>
        <taxon>Bacillati</taxon>
        <taxon>Actinomycetota</taxon>
        <taxon>Actinomycetes</taxon>
        <taxon>Streptosporangiales</taxon>
        <taxon>Streptosporangiaceae</taxon>
        <taxon>Streptosporangium</taxon>
    </lineage>
</organism>
<sequence length="302" mass="31354">MRTAAAIPSFVRIIDDTGAFRGRDGAFGRASPHPGSLFPHGREVQGRWCALPWAAMRSHARSALLAAGWAVSAALVLVAPGNLVMRLVFGKLDDPALVSQSLLAALGVLLALAAVRFGTRIASQPHERRADGTVRPAPWARVVTWTAAGLPVLGFSIPHLLWGLGLPLGVAGGSRAGLAALGGSAVFWALLVAGPVIGGLLTLGLISRWGQVVPGWVPFVRGRRVPRGLAVVPAAAVGMLVGQYGAMMTKCLAFGITRTCAPRGGAEILGGSWGFAATYPVFLFWGVALLAATVGYLHTTEH</sequence>
<evidence type="ECO:0000256" key="1">
    <source>
        <dbReference type="SAM" id="Phobius"/>
    </source>
</evidence>
<dbReference type="EMBL" id="BMQJ01000008">
    <property type="protein sequence ID" value="GGQ03383.1"/>
    <property type="molecule type" value="Genomic_DNA"/>
</dbReference>
<keyword evidence="3" id="KW-1185">Reference proteome</keyword>
<gene>
    <name evidence="2" type="ORF">GCM10010140_37130</name>
</gene>
<keyword evidence="1" id="KW-1133">Transmembrane helix</keyword>
<feature type="transmembrane region" description="Helical" evidence="1">
    <location>
        <begin position="97"/>
        <end position="118"/>
    </location>
</feature>
<feature type="transmembrane region" description="Helical" evidence="1">
    <location>
        <begin position="277"/>
        <end position="297"/>
    </location>
</feature>
<feature type="transmembrane region" description="Helical" evidence="1">
    <location>
        <begin position="63"/>
        <end position="85"/>
    </location>
</feature>
<accession>A0ABQ2QXQ9</accession>
<evidence type="ECO:0000313" key="3">
    <source>
        <dbReference type="Proteomes" id="UP000611554"/>
    </source>
</evidence>